<dbReference type="Pfam" id="PF12645">
    <property type="entry name" value="HTH_16"/>
    <property type="match status" value="1"/>
</dbReference>
<feature type="domain" description="Helix-turn-helix conjugative transposon-like" evidence="1">
    <location>
        <begin position="22"/>
        <end position="85"/>
    </location>
</feature>
<dbReference type="InterPro" id="IPR024760">
    <property type="entry name" value="HTH_dom_conjug_TS-like"/>
</dbReference>
<evidence type="ECO:0000313" key="2">
    <source>
        <dbReference type="EMBL" id="SDM56578.1"/>
    </source>
</evidence>
<dbReference type="EMBL" id="FNHQ01000009">
    <property type="protein sequence ID" value="SDM56578.1"/>
    <property type="molecule type" value="Genomic_DNA"/>
</dbReference>
<evidence type="ECO:0000259" key="1">
    <source>
        <dbReference type="Pfam" id="PF12645"/>
    </source>
</evidence>
<proteinExistence type="predicted"/>
<name>A0A1G9U9K8_9FIRM</name>
<dbReference type="OrthoDB" id="1685008at2"/>
<dbReference type="STRING" id="349095.SAMN05660299_01120"/>
<dbReference type="RefSeq" id="WP_091649091.1">
    <property type="nucleotide sequence ID" value="NZ_FNHQ01000009.1"/>
</dbReference>
<gene>
    <name evidence="2" type="ORF">SAMN05660299_01120</name>
</gene>
<accession>A0A1G9U9K8</accession>
<keyword evidence="3" id="KW-1185">Reference proteome</keyword>
<evidence type="ECO:0000313" key="3">
    <source>
        <dbReference type="Proteomes" id="UP000199309"/>
    </source>
</evidence>
<protein>
    <submittedName>
        <fullName evidence="2">Helix-turn-helix domain-containing protein</fullName>
    </submittedName>
</protein>
<dbReference type="AlphaFoldDB" id="A0A1G9U9K8"/>
<dbReference type="Proteomes" id="UP000199309">
    <property type="component" value="Unassembled WGS sequence"/>
</dbReference>
<organism evidence="2 3">
    <name type="scientific">Megasphaera paucivorans</name>
    <dbReference type="NCBI Taxonomy" id="349095"/>
    <lineage>
        <taxon>Bacteria</taxon>
        <taxon>Bacillati</taxon>
        <taxon>Bacillota</taxon>
        <taxon>Negativicutes</taxon>
        <taxon>Veillonellales</taxon>
        <taxon>Veillonellaceae</taxon>
        <taxon>Megasphaera</taxon>
    </lineage>
</organism>
<sequence>MNKKEYGEKTTYKKRYVPLSKQVIFAAVRGEEKALQEVIRHYERYIDQLSSRELYDRYGNIYIFHDPVLKTELQNKLIAGILKFRISR</sequence>
<reference evidence="2 3" key="1">
    <citation type="submission" date="2016-10" db="EMBL/GenBank/DDBJ databases">
        <authorList>
            <person name="de Groot N.N."/>
        </authorList>
    </citation>
    <scope>NUCLEOTIDE SEQUENCE [LARGE SCALE GENOMIC DNA]</scope>
    <source>
        <strain evidence="2 3">DSM 16981</strain>
    </source>
</reference>